<evidence type="ECO:0000313" key="2">
    <source>
        <dbReference type="Proteomes" id="UP000501466"/>
    </source>
</evidence>
<dbReference type="KEGG" id="tzo:THMIRHAT_23020"/>
<dbReference type="Proteomes" id="UP000501466">
    <property type="component" value="Chromosome"/>
</dbReference>
<keyword evidence="2" id="KW-1185">Reference proteome</keyword>
<dbReference type="AlphaFoldDB" id="A0A6F8PR47"/>
<reference evidence="2" key="1">
    <citation type="submission" date="2019-11" db="EMBL/GenBank/DDBJ databases">
        <title>Isolation and characterization of two novel species in the genus Thiomicrorhabdus.</title>
        <authorList>
            <person name="Mochizuki J."/>
            <person name="Kojima H."/>
            <person name="Fukui M."/>
        </authorList>
    </citation>
    <scope>NUCLEOTIDE SEQUENCE [LARGE SCALE GENOMIC DNA]</scope>
    <source>
        <strain evidence="2">AkT22</strain>
    </source>
</reference>
<sequence length="197" mass="22842">MNSESFEKKMYLLLEHIINESNKKEGVELECLLNKAPSELESLELNCEIIDLVANEFYKKSIERASVDPSNKDLRSVFRERNADFLILKSLRLLSKLLAKDALLVNQRGRPNKAQSFANQRWKDRLNGKSIIVTINGDREKLFSEVIEGFRNEEGSYNKAYKKYAAELSAETGKDIKAVTIRRKFEKYKKSMREKNT</sequence>
<organism evidence="1 2">
    <name type="scientific">Thiosulfativibrio zosterae</name>
    <dbReference type="NCBI Taxonomy" id="2675053"/>
    <lineage>
        <taxon>Bacteria</taxon>
        <taxon>Pseudomonadati</taxon>
        <taxon>Pseudomonadota</taxon>
        <taxon>Gammaproteobacteria</taxon>
        <taxon>Thiotrichales</taxon>
        <taxon>Piscirickettsiaceae</taxon>
        <taxon>Thiosulfativibrio</taxon>
    </lineage>
</organism>
<evidence type="ECO:0000313" key="1">
    <source>
        <dbReference type="EMBL" id="BBP44556.1"/>
    </source>
</evidence>
<name>A0A6F8PR47_9GAMM</name>
<proteinExistence type="predicted"/>
<protein>
    <submittedName>
        <fullName evidence="1">Uncharacterized protein</fullName>
    </submittedName>
</protein>
<dbReference type="EMBL" id="AP021888">
    <property type="protein sequence ID" value="BBP44556.1"/>
    <property type="molecule type" value="Genomic_DNA"/>
</dbReference>
<dbReference type="RefSeq" id="WP_173292267.1">
    <property type="nucleotide sequence ID" value="NZ_AP021888.1"/>
</dbReference>
<accession>A0A6F8PR47</accession>
<gene>
    <name evidence="1" type="ORF">THMIRHAT_23020</name>
</gene>